<keyword evidence="8" id="KW-1185">Reference proteome</keyword>
<evidence type="ECO:0000256" key="1">
    <source>
        <dbReference type="ARBA" id="ARBA00022771"/>
    </source>
</evidence>
<feature type="domain" description="RING-type" evidence="6">
    <location>
        <begin position="164"/>
        <end position="203"/>
    </location>
</feature>
<dbReference type="PANTHER" id="PTHR20973:SF0">
    <property type="entry name" value="NON-STRUCTURAL MAINTENANCE OF CHROMOSOMES ELEMENT 1 HOMOLOG"/>
    <property type="match status" value="1"/>
</dbReference>
<dbReference type="InterPro" id="IPR013083">
    <property type="entry name" value="Znf_RING/FYVE/PHD"/>
</dbReference>
<dbReference type="SUPFAM" id="SSF57850">
    <property type="entry name" value="RING/U-box"/>
    <property type="match status" value="1"/>
</dbReference>
<reference evidence="7 8" key="1">
    <citation type="submission" date="2020-11" db="EMBL/GenBank/DDBJ databases">
        <authorList>
            <person name="Wallbank WR R."/>
            <person name="Pardo Diaz C."/>
            <person name="Kozak K."/>
            <person name="Martin S."/>
            <person name="Jiggins C."/>
            <person name="Moest M."/>
            <person name="Warren A I."/>
            <person name="Generalovic N T."/>
            <person name="Byers J.R.P. K."/>
            <person name="Montejo-Kovacevich G."/>
            <person name="Yen C E."/>
        </authorList>
    </citation>
    <scope>NUCLEOTIDE SEQUENCE [LARGE SCALE GENOMIC DNA]</scope>
</reference>
<evidence type="ECO:0000259" key="6">
    <source>
        <dbReference type="PROSITE" id="PS50089"/>
    </source>
</evidence>
<keyword evidence="4" id="KW-0479">Metal-binding</keyword>
<dbReference type="Pfam" id="PF07574">
    <property type="entry name" value="SMC_Nse1"/>
    <property type="match status" value="1"/>
</dbReference>
<evidence type="ECO:0000259" key="5">
    <source>
        <dbReference type="PROSITE" id="PS50081"/>
    </source>
</evidence>
<keyword evidence="4" id="KW-0833">Ubl conjugation pathway</keyword>
<evidence type="ECO:0000313" key="7">
    <source>
        <dbReference type="EMBL" id="CAD7083575.1"/>
    </source>
</evidence>
<dbReference type="GO" id="GO:0061630">
    <property type="term" value="F:ubiquitin protein ligase activity"/>
    <property type="evidence" value="ECO:0007669"/>
    <property type="project" value="UniProtKB-EC"/>
</dbReference>
<comment type="subunit">
    <text evidence="4">Component of the Smc5-Smc6 complex.</text>
</comment>
<evidence type="ECO:0000256" key="3">
    <source>
        <dbReference type="PROSITE-ProRule" id="PRU00175"/>
    </source>
</evidence>
<dbReference type="InterPro" id="IPR001841">
    <property type="entry name" value="Znf_RING"/>
</dbReference>
<sequence>MEVPAARELLKDINKHYGIEPDHASDLDLFISEINDKIAQLDQRIKRVKHEIVNKEFVVFVNTIEDEINMKQTFYTEMDREYFRLLLQEITLNEYSIQRIVALNLIAQLKPKPFSKNHAEELLDDWITLGYFLEEENLLYFGPKTLGEFSDFLAENFEDYVKKCQLCLAAVLMGTKCDKCEKFFHRECLRRALAKALNCPACKQPWDKPV</sequence>
<dbReference type="PANTHER" id="PTHR20973">
    <property type="entry name" value="NON-SMC ELEMENT 1-RELATED"/>
    <property type="match status" value="1"/>
</dbReference>
<dbReference type="InterPro" id="IPR002219">
    <property type="entry name" value="PKC_DAG/PE"/>
</dbReference>
<dbReference type="InParanoid" id="A0A7R8UMS7"/>
<dbReference type="PROSITE" id="PS50081">
    <property type="entry name" value="ZF_DAG_PE_2"/>
    <property type="match status" value="1"/>
</dbReference>
<keyword evidence="4" id="KW-0808">Transferase</keyword>
<comment type="catalytic activity">
    <reaction evidence="4">
        <text>S-ubiquitinyl-[E2 ubiquitin-conjugating enzyme]-L-cysteine + [acceptor protein]-L-lysine = [E2 ubiquitin-conjugating enzyme]-L-cysteine + N(6)-ubiquitinyl-[acceptor protein]-L-lysine.</text>
        <dbReference type="EC" id="2.3.2.27"/>
    </reaction>
</comment>
<protein>
    <recommendedName>
        <fullName evidence="4">Non-structural maintenance of chromosomes element 1 homolog</fullName>
        <ecNumber evidence="4">2.3.2.27</ecNumber>
    </recommendedName>
</protein>
<evidence type="ECO:0000256" key="2">
    <source>
        <dbReference type="ARBA" id="ARBA00022833"/>
    </source>
</evidence>
<dbReference type="PROSITE" id="PS50089">
    <property type="entry name" value="ZF_RING_2"/>
    <property type="match status" value="1"/>
</dbReference>
<dbReference type="AlphaFoldDB" id="A0A7R8UMS7"/>
<organism evidence="7 8">
    <name type="scientific">Hermetia illucens</name>
    <name type="common">Black soldier fly</name>
    <dbReference type="NCBI Taxonomy" id="343691"/>
    <lineage>
        <taxon>Eukaryota</taxon>
        <taxon>Metazoa</taxon>
        <taxon>Ecdysozoa</taxon>
        <taxon>Arthropoda</taxon>
        <taxon>Hexapoda</taxon>
        <taxon>Insecta</taxon>
        <taxon>Pterygota</taxon>
        <taxon>Neoptera</taxon>
        <taxon>Endopterygota</taxon>
        <taxon>Diptera</taxon>
        <taxon>Brachycera</taxon>
        <taxon>Stratiomyomorpha</taxon>
        <taxon>Stratiomyidae</taxon>
        <taxon>Hermetiinae</taxon>
        <taxon>Hermetia</taxon>
    </lineage>
</organism>
<keyword evidence="2 4" id="KW-0862">Zinc</keyword>
<accession>A0A7R8UMS7</accession>
<keyword evidence="1 3" id="KW-0863">Zinc-finger</keyword>
<dbReference type="GO" id="GO:0000724">
    <property type="term" value="P:double-strand break repair via homologous recombination"/>
    <property type="evidence" value="ECO:0007669"/>
    <property type="project" value="TreeGrafter"/>
</dbReference>
<comment type="subcellular location">
    <subcellularLocation>
        <location evidence="4">Nucleus</location>
    </subcellularLocation>
</comment>
<keyword evidence="4" id="KW-0234">DNA repair</keyword>
<proteinExistence type="inferred from homology"/>
<evidence type="ECO:0000313" key="8">
    <source>
        <dbReference type="Proteomes" id="UP000594454"/>
    </source>
</evidence>
<evidence type="ECO:0000256" key="4">
    <source>
        <dbReference type="RuleBase" id="RU368018"/>
    </source>
</evidence>
<gene>
    <name evidence="7" type="ORF">HERILL_LOCUS6524</name>
</gene>
<keyword evidence="4" id="KW-0233">DNA recombination</keyword>
<comment type="similarity">
    <text evidence="4">Belongs to the NSE1 family.</text>
</comment>
<feature type="domain" description="Phorbol-ester/DAG-type" evidence="5">
    <location>
        <begin position="149"/>
        <end position="199"/>
    </location>
</feature>
<dbReference type="Gene3D" id="3.90.1150.220">
    <property type="match status" value="1"/>
</dbReference>
<dbReference type="Gene3D" id="1.10.10.10">
    <property type="entry name" value="Winged helix-like DNA-binding domain superfamily/Winged helix DNA-binding domain"/>
    <property type="match status" value="1"/>
</dbReference>
<dbReference type="GO" id="GO:0030915">
    <property type="term" value="C:Smc5-Smc6 complex"/>
    <property type="evidence" value="ECO:0007669"/>
    <property type="project" value="UniProtKB-UniRule"/>
</dbReference>
<dbReference type="GO" id="GO:0008270">
    <property type="term" value="F:zinc ion binding"/>
    <property type="evidence" value="ECO:0007669"/>
    <property type="project" value="UniProtKB-KW"/>
</dbReference>
<dbReference type="EMBL" id="LR899010">
    <property type="protein sequence ID" value="CAD7083575.1"/>
    <property type="molecule type" value="Genomic_DNA"/>
</dbReference>
<dbReference type="EC" id="2.3.2.27" evidence="4"/>
<keyword evidence="4" id="KW-0539">Nucleus</keyword>
<dbReference type="OrthoDB" id="185455at2759"/>
<dbReference type="Gene3D" id="3.30.40.10">
    <property type="entry name" value="Zinc/RING finger domain, C3HC4 (zinc finger)"/>
    <property type="match status" value="1"/>
</dbReference>
<dbReference type="FunCoup" id="A0A7R8UMS7">
    <property type="interactions" value="1156"/>
</dbReference>
<dbReference type="GO" id="GO:0005634">
    <property type="term" value="C:nucleus"/>
    <property type="evidence" value="ECO:0007669"/>
    <property type="project" value="UniProtKB-SubCell"/>
</dbReference>
<dbReference type="Proteomes" id="UP000594454">
    <property type="component" value="Chromosome 2"/>
</dbReference>
<dbReference type="InterPro" id="IPR036388">
    <property type="entry name" value="WH-like_DNA-bd_sf"/>
</dbReference>
<keyword evidence="4" id="KW-0227">DNA damage</keyword>
<name>A0A7R8UMS7_HERIL</name>
<dbReference type="InterPro" id="IPR011513">
    <property type="entry name" value="Nse1"/>
</dbReference>